<feature type="region of interest" description="Disordered" evidence="1">
    <location>
        <begin position="94"/>
        <end position="113"/>
    </location>
</feature>
<organism evidence="2 3">
    <name type="scientific">Daphnia magna</name>
    <dbReference type="NCBI Taxonomy" id="35525"/>
    <lineage>
        <taxon>Eukaryota</taxon>
        <taxon>Metazoa</taxon>
        <taxon>Ecdysozoa</taxon>
        <taxon>Arthropoda</taxon>
        <taxon>Crustacea</taxon>
        <taxon>Branchiopoda</taxon>
        <taxon>Diplostraca</taxon>
        <taxon>Cladocera</taxon>
        <taxon>Anomopoda</taxon>
        <taxon>Daphniidae</taxon>
        <taxon>Daphnia</taxon>
    </lineage>
</organism>
<reference evidence="2 3" key="1">
    <citation type="journal article" date="2023" name="Nucleic Acids Res.">
        <title>The hologenome of Daphnia magna reveals possible DNA methylation and microbiome-mediated evolution of the host genome.</title>
        <authorList>
            <person name="Chaturvedi A."/>
            <person name="Li X."/>
            <person name="Dhandapani V."/>
            <person name="Marshall H."/>
            <person name="Kissane S."/>
            <person name="Cuenca-Cambronero M."/>
            <person name="Asole G."/>
            <person name="Calvet F."/>
            <person name="Ruiz-Romero M."/>
            <person name="Marangio P."/>
            <person name="Guigo R."/>
            <person name="Rago D."/>
            <person name="Mirbahai L."/>
            <person name="Eastwood N."/>
            <person name="Colbourne J.K."/>
            <person name="Zhou J."/>
            <person name="Mallon E."/>
            <person name="Orsini L."/>
        </authorList>
    </citation>
    <scope>NUCLEOTIDE SEQUENCE [LARGE SCALE GENOMIC DNA]</scope>
    <source>
        <strain evidence="2">LRV0_1</strain>
    </source>
</reference>
<feature type="compositionally biased region" description="Low complexity" evidence="1">
    <location>
        <begin position="29"/>
        <end position="40"/>
    </location>
</feature>
<dbReference type="Proteomes" id="UP001234178">
    <property type="component" value="Unassembled WGS sequence"/>
</dbReference>
<evidence type="ECO:0000256" key="1">
    <source>
        <dbReference type="SAM" id="MobiDB-lite"/>
    </source>
</evidence>
<sequence length="113" mass="12081">MRLIVPAPPDVGTMRRQATSSNPASLIQSAAATSSSSSSSPVNIVNYRRLYNECDGSPLPPSAMGSINLSTVVKEAEEMLMVFTSGAVVGRRGHQFKDGELWSREDSSRLPAI</sequence>
<evidence type="ECO:0000313" key="3">
    <source>
        <dbReference type="Proteomes" id="UP001234178"/>
    </source>
</evidence>
<proteinExistence type="predicted"/>
<name>A0ABQ9ZYS1_9CRUS</name>
<accession>A0ABQ9ZYS1</accession>
<feature type="region of interest" description="Disordered" evidence="1">
    <location>
        <begin position="1"/>
        <end position="41"/>
    </location>
</feature>
<dbReference type="EMBL" id="JAOYFB010000036">
    <property type="protein sequence ID" value="KAK4018051.1"/>
    <property type="molecule type" value="Genomic_DNA"/>
</dbReference>
<evidence type="ECO:0000313" key="2">
    <source>
        <dbReference type="EMBL" id="KAK4018051.1"/>
    </source>
</evidence>
<gene>
    <name evidence="2" type="ORF">OUZ56_000120</name>
</gene>
<keyword evidence="3" id="KW-1185">Reference proteome</keyword>
<feature type="compositionally biased region" description="Polar residues" evidence="1">
    <location>
        <begin position="16"/>
        <end position="28"/>
    </location>
</feature>
<comment type="caution">
    <text evidence="2">The sequence shown here is derived from an EMBL/GenBank/DDBJ whole genome shotgun (WGS) entry which is preliminary data.</text>
</comment>
<feature type="compositionally biased region" description="Basic and acidic residues" evidence="1">
    <location>
        <begin position="95"/>
        <end position="113"/>
    </location>
</feature>
<protein>
    <submittedName>
        <fullName evidence="2">Uncharacterized protein</fullName>
    </submittedName>
</protein>